<dbReference type="CDD" id="cd00082">
    <property type="entry name" value="HisKA"/>
    <property type="match status" value="1"/>
</dbReference>
<feature type="transmembrane region" description="Helical" evidence="12">
    <location>
        <begin position="407"/>
        <end position="430"/>
    </location>
</feature>
<dbReference type="InterPro" id="IPR003594">
    <property type="entry name" value="HATPase_dom"/>
</dbReference>
<comment type="caution">
    <text evidence="15">The sequence shown here is derived from an EMBL/GenBank/DDBJ whole genome shotgun (WGS) entry which is preliminary data.</text>
</comment>
<feature type="compositionally biased region" description="Low complexity" evidence="11">
    <location>
        <begin position="106"/>
        <end position="131"/>
    </location>
</feature>
<dbReference type="GO" id="GO:0000155">
    <property type="term" value="F:phosphorelay sensor kinase activity"/>
    <property type="evidence" value="ECO:0007669"/>
    <property type="project" value="InterPro"/>
</dbReference>
<dbReference type="InterPro" id="IPR004358">
    <property type="entry name" value="Sig_transdc_His_kin-like_C"/>
</dbReference>
<dbReference type="EC" id="2.7.13.3" evidence="3"/>
<dbReference type="InterPro" id="IPR036890">
    <property type="entry name" value="HATPase_C_sf"/>
</dbReference>
<feature type="domain" description="Histidine kinase" evidence="13">
    <location>
        <begin position="499"/>
        <end position="771"/>
    </location>
</feature>
<evidence type="ECO:0000256" key="11">
    <source>
        <dbReference type="SAM" id="MobiDB-lite"/>
    </source>
</evidence>
<comment type="catalytic activity">
    <reaction evidence="1">
        <text>ATP + protein L-histidine = ADP + protein N-phospho-L-histidine.</text>
        <dbReference type="EC" id="2.7.13.3"/>
    </reaction>
</comment>
<keyword evidence="5" id="KW-0808">Transferase</keyword>
<dbReference type="Gene3D" id="6.10.340.10">
    <property type="match status" value="1"/>
</dbReference>
<dbReference type="Pfam" id="PF00512">
    <property type="entry name" value="HisKA"/>
    <property type="match status" value="1"/>
</dbReference>
<dbReference type="Gene3D" id="1.10.287.130">
    <property type="match status" value="1"/>
</dbReference>
<dbReference type="AlphaFoldDB" id="A0A7Y0EUW0"/>
<name>A0A7Y0EUW0_9BIFI</name>
<dbReference type="InterPro" id="IPR005467">
    <property type="entry name" value="His_kinase_dom"/>
</dbReference>
<dbReference type="SMART" id="SM00388">
    <property type="entry name" value="HisKA"/>
    <property type="match status" value="1"/>
</dbReference>
<proteinExistence type="predicted"/>
<dbReference type="GO" id="GO:0005886">
    <property type="term" value="C:plasma membrane"/>
    <property type="evidence" value="ECO:0007669"/>
    <property type="project" value="UniProtKB-SubCell"/>
</dbReference>
<feature type="compositionally biased region" description="Low complexity" evidence="11">
    <location>
        <begin position="7"/>
        <end position="55"/>
    </location>
</feature>
<reference evidence="15 16" key="1">
    <citation type="submission" date="2020-02" db="EMBL/GenBank/DDBJ databases">
        <title>Characterization of phylogenetic diversity of novel bifidobacterial species isolated in Czech ZOOs.</title>
        <authorList>
            <person name="Lugli G.A."/>
            <person name="Vera N.B."/>
            <person name="Ventura M."/>
        </authorList>
    </citation>
    <scope>NUCLEOTIDE SEQUENCE [LARGE SCALE GENOMIC DNA]</scope>
    <source>
        <strain evidence="15 16">DSM 109960</strain>
    </source>
</reference>
<organism evidence="15 16">
    <name type="scientific">Bifidobacterium erythrocebi</name>
    <dbReference type="NCBI Taxonomy" id="2675325"/>
    <lineage>
        <taxon>Bacteria</taxon>
        <taxon>Bacillati</taxon>
        <taxon>Actinomycetota</taxon>
        <taxon>Actinomycetes</taxon>
        <taxon>Bifidobacteriales</taxon>
        <taxon>Bifidobacteriaceae</taxon>
        <taxon>Bifidobacterium</taxon>
    </lineage>
</organism>
<evidence type="ECO:0000256" key="10">
    <source>
        <dbReference type="ARBA" id="ARBA00023136"/>
    </source>
</evidence>
<accession>A0A7Y0EUW0</accession>
<evidence type="ECO:0000256" key="2">
    <source>
        <dbReference type="ARBA" id="ARBA00004236"/>
    </source>
</evidence>
<dbReference type="PRINTS" id="PR00344">
    <property type="entry name" value="BCTRLSENSOR"/>
</dbReference>
<feature type="transmembrane region" description="Helical" evidence="12">
    <location>
        <begin position="195"/>
        <end position="214"/>
    </location>
</feature>
<dbReference type="SMART" id="SM00387">
    <property type="entry name" value="HATPase_c"/>
    <property type="match status" value="1"/>
</dbReference>
<evidence type="ECO:0000256" key="1">
    <source>
        <dbReference type="ARBA" id="ARBA00000085"/>
    </source>
</evidence>
<dbReference type="InterPro" id="IPR050428">
    <property type="entry name" value="TCS_sensor_his_kinase"/>
</dbReference>
<keyword evidence="7 15" id="KW-0418">Kinase</keyword>
<dbReference type="SUPFAM" id="SSF55874">
    <property type="entry name" value="ATPase domain of HSP90 chaperone/DNA topoisomerase II/histidine kinase"/>
    <property type="match status" value="1"/>
</dbReference>
<evidence type="ECO:0000256" key="9">
    <source>
        <dbReference type="ARBA" id="ARBA00023012"/>
    </source>
</evidence>
<sequence>MTLPQHEPNVPNNPNDSNVSVEPNGSNVPNDSNDSNDADTRLTAAAAVPAASDAPIGGGAPAGAAANAASAGAGSADPAMRNVQGTAAPASDGMPTVGIPFANQGAATNPTNPINPANPVDPANPNNPGVPSDQGKTSNPPKKSRFAWFCKQGQAGTRQAKATATAGAEAFKAKHRRLAKLFFYKFDRFSLSTKLVACTLVVLIVGTVGISTAIRQLVSSYLLQKTDNQLISQRSLILSNTTMLRGSNNQSSGMGNNYFLQVRYVENGEFTGKVSTPLVPSVAGLAGNSIVSMPKLPSNDQLTDDMYGKPFTTGAVLRTVTNDTNGGFDFGGVDAVPNDDGDTGNSGNGGEGGRFASRSNVLQAARSPWRVAAFKWVEPDSKNNETVKGVVFIGLSLSDQIDIINTLTQYCITVGIAIVLLGGSLSALIIRRTLRPLKRIEKTAAQIAAGDLSQRVPPAPENTEVGSLSASLNTMLARIERSFHEQEQTTEKMKRFVSDASHELRTPLAAIHGYAELYTMQRDLPGALERADESIAHIERSSQRMTVLVEDLLSLARLDEGRGIDMTQQVSLTSLVADATDDLHALDPEREVTRGTVVLKPADGEHPCTLEVEDGQLQPISLIGDASRLRQVVTNIIGNVHRYTPSDSPVRVSMGTMLASIDQHTLATLPPSDASLRQFLDAAEVGQSMSTGTAYAVLRFEDHGPGAPAETRSQLFERFYTADPSRARAKGGTGLGLAIALSVVKAHQGFICATETPGGGLTFTIVLPLTHLDDGVGGAGAAGSAGMAGSAAGAGVAGTGVAGGGVAGGAGAAGAAGAAGVGSAGSAGRPGMAAGSAGVPGSAMTGSAGVK</sequence>
<comment type="subcellular location">
    <subcellularLocation>
        <location evidence="2">Cell membrane</location>
    </subcellularLocation>
</comment>
<evidence type="ECO:0000256" key="7">
    <source>
        <dbReference type="ARBA" id="ARBA00022777"/>
    </source>
</evidence>
<feature type="compositionally biased region" description="Low complexity" evidence="11">
    <location>
        <begin position="62"/>
        <end position="79"/>
    </location>
</feature>
<keyword evidence="6 12" id="KW-0812">Transmembrane</keyword>
<dbReference type="RefSeq" id="WP_417852308.1">
    <property type="nucleotide sequence ID" value="NZ_JAAIIF010000017.1"/>
</dbReference>
<evidence type="ECO:0000256" key="3">
    <source>
        <dbReference type="ARBA" id="ARBA00012438"/>
    </source>
</evidence>
<dbReference type="InterPro" id="IPR003661">
    <property type="entry name" value="HisK_dim/P_dom"/>
</dbReference>
<dbReference type="PROSITE" id="PS50885">
    <property type="entry name" value="HAMP"/>
    <property type="match status" value="1"/>
</dbReference>
<dbReference type="CDD" id="cd06225">
    <property type="entry name" value="HAMP"/>
    <property type="match status" value="1"/>
</dbReference>
<feature type="domain" description="HAMP" evidence="14">
    <location>
        <begin position="431"/>
        <end position="484"/>
    </location>
</feature>
<evidence type="ECO:0000256" key="5">
    <source>
        <dbReference type="ARBA" id="ARBA00022679"/>
    </source>
</evidence>
<dbReference type="FunFam" id="1.10.287.130:FF:000001">
    <property type="entry name" value="Two-component sensor histidine kinase"/>
    <property type="match status" value="1"/>
</dbReference>
<evidence type="ECO:0000259" key="14">
    <source>
        <dbReference type="PROSITE" id="PS50885"/>
    </source>
</evidence>
<feature type="compositionally biased region" description="Gly residues" evidence="11">
    <location>
        <begin position="344"/>
        <end position="353"/>
    </location>
</feature>
<dbReference type="PROSITE" id="PS50109">
    <property type="entry name" value="HIS_KIN"/>
    <property type="match status" value="1"/>
</dbReference>
<evidence type="ECO:0000256" key="12">
    <source>
        <dbReference type="SAM" id="Phobius"/>
    </source>
</evidence>
<protein>
    <recommendedName>
        <fullName evidence="3">histidine kinase</fullName>
        <ecNumber evidence="3">2.7.13.3</ecNumber>
    </recommendedName>
</protein>
<dbReference type="SUPFAM" id="SSF47384">
    <property type="entry name" value="Homodimeric domain of signal transducing histidine kinase"/>
    <property type="match status" value="1"/>
</dbReference>
<evidence type="ECO:0000256" key="8">
    <source>
        <dbReference type="ARBA" id="ARBA00022989"/>
    </source>
</evidence>
<keyword evidence="8 12" id="KW-1133">Transmembrane helix</keyword>
<dbReference type="Pfam" id="PF02518">
    <property type="entry name" value="HATPase_c"/>
    <property type="match status" value="1"/>
</dbReference>
<dbReference type="PANTHER" id="PTHR45436">
    <property type="entry name" value="SENSOR HISTIDINE KINASE YKOH"/>
    <property type="match status" value="1"/>
</dbReference>
<dbReference type="PANTHER" id="PTHR45436:SF5">
    <property type="entry name" value="SENSOR HISTIDINE KINASE TRCS"/>
    <property type="match status" value="1"/>
</dbReference>
<evidence type="ECO:0000259" key="13">
    <source>
        <dbReference type="PROSITE" id="PS50109"/>
    </source>
</evidence>
<keyword evidence="9" id="KW-0902">Two-component regulatory system</keyword>
<dbReference type="InterPro" id="IPR003660">
    <property type="entry name" value="HAMP_dom"/>
</dbReference>
<gene>
    <name evidence="15" type="ORF">G1C98_1605</name>
</gene>
<dbReference type="Pfam" id="PF00672">
    <property type="entry name" value="HAMP"/>
    <property type="match status" value="1"/>
</dbReference>
<evidence type="ECO:0000313" key="16">
    <source>
        <dbReference type="Proteomes" id="UP000529710"/>
    </source>
</evidence>
<dbReference type="EMBL" id="JAAIIF010000017">
    <property type="protein sequence ID" value="NMM96869.1"/>
    <property type="molecule type" value="Genomic_DNA"/>
</dbReference>
<dbReference type="Gene3D" id="3.30.565.10">
    <property type="entry name" value="Histidine kinase-like ATPase, C-terminal domain"/>
    <property type="match status" value="1"/>
</dbReference>
<dbReference type="SUPFAM" id="SSF158472">
    <property type="entry name" value="HAMP domain-like"/>
    <property type="match status" value="1"/>
</dbReference>
<feature type="region of interest" description="Disordered" evidence="11">
    <location>
        <begin position="1"/>
        <end position="144"/>
    </location>
</feature>
<evidence type="ECO:0000313" key="15">
    <source>
        <dbReference type="EMBL" id="NMM96869.1"/>
    </source>
</evidence>
<evidence type="ECO:0000256" key="4">
    <source>
        <dbReference type="ARBA" id="ARBA00022553"/>
    </source>
</evidence>
<dbReference type="SMART" id="SM00304">
    <property type="entry name" value="HAMP"/>
    <property type="match status" value="1"/>
</dbReference>
<keyword evidence="16" id="KW-1185">Reference proteome</keyword>
<evidence type="ECO:0000256" key="6">
    <source>
        <dbReference type="ARBA" id="ARBA00022692"/>
    </source>
</evidence>
<keyword evidence="4" id="KW-0597">Phosphoprotein</keyword>
<feature type="region of interest" description="Disordered" evidence="11">
    <location>
        <begin position="331"/>
        <end position="354"/>
    </location>
</feature>
<dbReference type="Proteomes" id="UP000529710">
    <property type="component" value="Unassembled WGS sequence"/>
</dbReference>
<dbReference type="InterPro" id="IPR036097">
    <property type="entry name" value="HisK_dim/P_sf"/>
</dbReference>
<keyword evidence="10 12" id="KW-0472">Membrane</keyword>